<protein>
    <recommendedName>
        <fullName evidence="4">Glycosyltransferase RgtA/B/C/D-like domain-containing protein</fullName>
    </recommendedName>
</protein>
<feature type="transmembrane region" description="Helical" evidence="1">
    <location>
        <begin position="302"/>
        <end position="320"/>
    </location>
</feature>
<keyword evidence="3" id="KW-1185">Reference proteome</keyword>
<gene>
    <name evidence="2" type="ORF">GTA51_07660</name>
</gene>
<accession>A0A7C9N1F1</accession>
<name>A0A7C9N1F1_9BACT</name>
<feature type="transmembrane region" description="Helical" evidence="1">
    <location>
        <begin position="183"/>
        <end position="200"/>
    </location>
</feature>
<feature type="transmembrane region" description="Helical" evidence="1">
    <location>
        <begin position="326"/>
        <end position="345"/>
    </location>
</feature>
<keyword evidence="1" id="KW-0472">Membrane</keyword>
<dbReference type="OrthoDB" id="5526155at2"/>
<feature type="transmembrane region" description="Helical" evidence="1">
    <location>
        <begin position="246"/>
        <end position="267"/>
    </location>
</feature>
<feature type="transmembrane region" description="Helical" evidence="1">
    <location>
        <begin position="12"/>
        <end position="35"/>
    </location>
</feature>
<evidence type="ECO:0000313" key="2">
    <source>
        <dbReference type="EMBL" id="MYL83011.1"/>
    </source>
</evidence>
<dbReference type="Proteomes" id="UP000482487">
    <property type="component" value="Unassembled WGS sequence"/>
</dbReference>
<keyword evidence="1" id="KW-1133">Transmembrane helix</keyword>
<dbReference type="EMBL" id="WVUD01000009">
    <property type="protein sequence ID" value="MYL83011.1"/>
    <property type="molecule type" value="Genomic_DNA"/>
</dbReference>
<evidence type="ECO:0000256" key="1">
    <source>
        <dbReference type="SAM" id="Phobius"/>
    </source>
</evidence>
<dbReference type="RefSeq" id="WP_160960030.1">
    <property type="nucleotide sequence ID" value="NZ_WVUD01000009.1"/>
</dbReference>
<feature type="transmembrane region" description="Helical" evidence="1">
    <location>
        <begin position="131"/>
        <end position="151"/>
    </location>
</feature>
<keyword evidence="1" id="KW-0812">Transmembrane</keyword>
<organism evidence="2 3">
    <name type="scientific">Solidesulfovibrio aerotolerans</name>
    <dbReference type="NCBI Taxonomy" id="295255"/>
    <lineage>
        <taxon>Bacteria</taxon>
        <taxon>Pseudomonadati</taxon>
        <taxon>Thermodesulfobacteriota</taxon>
        <taxon>Desulfovibrionia</taxon>
        <taxon>Desulfovibrionales</taxon>
        <taxon>Desulfovibrionaceae</taxon>
        <taxon>Solidesulfovibrio</taxon>
    </lineage>
</organism>
<evidence type="ECO:0000313" key="3">
    <source>
        <dbReference type="Proteomes" id="UP000482487"/>
    </source>
</evidence>
<proteinExistence type="predicted"/>
<feature type="transmembrane region" description="Helical" evidence="1">
    <location>
        <begin position="158"/>
        <end position="177"/>
    </location>
</feature>
<evidence type="ECO:0008006" key="4">
    <source>
        <dbReference type="Google" id="ProtNLM"/>
    </source>
</evidence>
<feature type="transmembrane region" description="Helical" evidence="1">
    <location>
        <begin position="212"/>
        <end position="234"/>
    </location>
</feature>
<feature type="transmembrane region" description="Helical" evidence="1">
    <location>
        <begin position="357"/>
        <end position="376"/>
    </location>
</feature>
<reference evidence="2 3" key="1">
    <citation type="submission" date="2020-01" db="EMBL/GenBank/DDBJ databases">
        <title>Genome sequence of Desulfovibrio aerotolerans DSM 16695(T).</title>
        <authorList>
            <person name="Karnachuk O."/>
            <person name="Avakyan M."/>
            <person name="Mardanov A."/>
            <person name="Kadnikov V."/>
            <person name="Ravin N."/>
        </authorList>
    </citation>
    <scope>NUCLEOTIDE SEQUENCE [LARGE SCALE GENOMIC DNA]</scope>
    <source>
        <strain evidence="2 3">DSM 16695</strain>
    </source>
</reference>
<feature type="transmembrane region" description="Helical" evidence="1">
    <location>
        <begin position="101"/>
        <end position="119"/>
    </location>
</feature>
<sequence>MVFSLSHGRMQTLTRLALMNALCLCILVGMAHVYFSKDRFWPAIKSDGVGYYAYLPSLLLDGDARLRAYAETIPQERLDEFGIKVSPTGEGYYSKYPLGTALLLLPGFLVAIFVSFLLGQPVNGLSPPFQYAVVVSAVAYCCLGMNLLWLILAKRRSFAVATLSCVVILTGTSLLFYATCMASMSHVYSFFLFALLLWFLDHEDTNVQMPGACVALGLIAVTRPSNLTAIILFLPYLTGMLRRTRPAILVASAALFAVPLGLQALYWKVACGSWIYYAYGGESFHFDNLHLFNVLFSLKRGLFVWNPVLFFAVAGMGVAVWERRAIGLSFMAFLLVNWVVVASWHDWTYGYGFGMRPFVDFLPVFCLGLGAFLGAVERTNVFWLSLFIMAQMIYYTLSLLVATSFDILNANKFTFIDFLLSFIQVYSWT</sequence>
<feature type="transmembrane region" description="Helical" evidence="1">
    <location>
        <begin position="382"/>
        <end position="402"/>
    </location>
</feature>
<dbReference type="AlphaFoldDB" id="A0A7C9N1F1"/>
<comment type="caution">
    <text evidence="2">The sequence shown here is derived from an EMBL/GenBank/DDBJ whole genome shotgun (WGS) entry which is preliminary data.</text>
</comment>